<evidence type="ECO:0000313" key="7">
    <source>
        <dbReference type="Proteomes" id="UP001530400"/>
    </source>
</evidence>
<dbReference type="Proteomes" id="UP001530400">
    <property type="component" value="Unassembled WGS sequence"/>
</dbReference>
<dbReference type="Gene3D" id="3.30.390.80">
    <property type="entry name" value="DNA repair protein Rad52/59/22"/>
    <property type="match status" value="1"/>
</dbReference>
<evidence type="ECO:0000256" key="2">
    <source>
        <dbReference type="ARBA" id="ARBA00022763"/>
    </source>
</evidence>
<dbReference type="PANTHER" id="PTHR12132">
    <property type="entry name" value="DNA REPAIR AND RECOMBINATION PROTEIN RAD52, RAD59"/>
    <property type="match status" value="1"/>
</dbReference>
<dbReference type="AlphaFoldDB" id="A0ABD3MS15"/>
<feature type="compositionally biased region" description="Polar residues" evidence="5">
    <location>
        <begin position="308"/>
        <end position="326"/>
    </location>
</feature>
<feature type="region of interest" description="Disordered" evidence="5">
    <location>
        <begin position="306"/>
        <end position="340"/>
    </location>
</feature>
<dbReference type="PANTHER" id="PTHR12132:SF1">
    <property type="entry name" value="DNA REPAIR PROTEIN RAD52 HOMOLOG"/>
    <property type="match status" value="1"/>
</dbReference>
<gene>
    <name evidence="6" type="ORF">ACHAWO_005158</name>
</gene>
<feature type="compositionally biased region" description="Polar residues" evidence="5">
    <location>
        <begin position="379"/>
        <end position="388"/>
    </location>
</feature>
<keyword evidence="3" id="KW-0233">DNA recombination</keyword>
<sequence>MNSPTLHQDQSKSPSSAFHKSVLIDTTNQPMQNYDGTDMRDANSKIVYKSQFLSTHPLRNDCKEKPGFGGKKFTYVTGDGVIRTMNAIFGNGGWSSQIISEKCIQDEKDDRGRWWIGYLVTVRITLLNGSSHEDCGSGEGINPSKIQAHDKALKSAVTDAMKRAARHFGERLGNALYVKGNGIRTAPKTNKEALEVLERSDQLNLFGDQVLLRDRCKTEEAQHDVMLANENATLPGMNQPPTPVISTAARQATTYNPVAAMQPQHPPTPVVSTFNAPRQSISNNTETSAPANHYASYKPTTAAAVAPSVQTNHNTSHQNQYASNARPSALPTAAAPQNQAHTTTMQHMTNIVNQNATTNNVYSNPGKMPPPQDLRGISPETTTGSVSDASKRGLPAVPVRNSLGNSSVPIEDGNTNKRQKMNPYSTNRLSC</sequence>
<organism evidence="6 7">
    <name type="scientific">Cyclotella atomus</name>
    <dbReference type="NCBI Taxonomy" id="382360"/>
    <lineage>
        <taxon>Eukaryota</taxon>
        <taxon>Sar</taxon>
        <taxon>Stramenopiles</taxon>
        <taxon>Ochrophyta</taxon>
        <taxon>Bacillariophyta</taxon>
        <taxon>Coscinodiscophyceae</taxon>
        <taxon>Thalassiosirophycidae</taxon>
        <taxon>Stephanodiscales</taxon>
        <taxon>Stephanodiscaceae</taxon>
        <taxon>Cyclotella</taxon>
    </lineage>
</organism>
<feature type="region of interest" description="Disordered" evidence="5">
    <location>
        <begin position="357"/>
        <end position="431"/>
    </location>
</feature>
<evidence type="ECO:0000313" key="6">
    <source>
        <dbReference type="EMBL" id="KAL3766760.1"/>
    </source>
</evidence>
<dbReference type="GO" id="GO:0006302">
    <property type="term" value="P:double-strand break repair"/>
    <property type="evidence" value="ECO:0007669"/>
    <property type="project" value="UniProtKB-ARBA"/>
</dbReference>
<reference evidence="6 7" key="1">
    <citation type="submission" date="2024-10" db="EMBL/GenBank/DDBJ databases">
        <title>Updated reference genomes for cyclostephanoid diatoms.</title>
        <authorList>
            <person name="Roberts W.R."/>
            <person name="Alverson A.J."/>
        </authorList>
    </citation>
    <scope>NUCLEOTIDE SEQUENCE [LARGE SCALE GENOMIC DNA]</scope>
    <source>
        <strain evidence="6 7">AJA010-31</strain>
    </source>
</reference>
<name>A0ABD3MS15_9STRA</name>
<dbReference type="InterPro" id="IPR007232">
    <property type="entry name" value="Rad52_Rad59_Rad22"/>
</dbReference>
<evidence type="ECO:0008006" key="8">
    <source>
        <dbReference type="Google" id="ProtNLM"/>
    </source>
</evidence>
<protein>
    <recommendedName>
        <fullName evidence="8">DNA repair and recombination protein RAD52</fullName>
    </recommendedName>
</protein>
<dbReference type="EMBL" id="JALLPJ020001380">
    <property type="protein sequence ID" value="KAL3766760.1"/>
    <property type="molecule type" value="Genomic_DNA"/>
</dbReference>
<comment type="caution">
    <text evidence="6">The sequence shown here is derived from an EMBL/GenBank/DDBJ whole genome shotgun (WGS) entry which is preliminary data.</text>
</comment>
<comment type="similarity">
    <text evidence="1">Belongs to the RAD52 family.</text>
</comment>
<keyword evidence="7" id="KW-1185">Reference proteome</keyword>
<dbReference type="Pfam" id="PF04098">
    <property type="entry name" value="Rad52_Rad22"/>
    <property type="match status" value="1"/>
</dbReference>
<keyword evidence="2" id="KW-0227">DNA damage</keyword>
<dbReference type="InterPro" id="IPR042525">
    <property type="entry name" value="Rad52_Rad59_Rad22_sf"/>
</dbReference>
<dbReference type="GO" id="GO:0006310">
    <property type="term" value="P:DNA recombination"/>
    <property type="evidence" value="ECO:0007669"/>
    <property type="project" value="UniProtKB-KW"/>
</dbReference>
<evidence type="ECO:0000256" key="5">
    <source>
        <dbReference type="SAM" id="MobiDB-lite"/>
    </source>
</evidence>
<proteinExistence type="inferred from homology"/>
<feature type="compositionally biased region" description="Polar residues" evidence="5">
    <location>
        <begin position="422"/>
        <end position="431"/>
    </location>
</feature>
<evidence type="ECO:0000256" key="1">
    <source>
        <dbReference type="ARBA" id="ARBA00006638"/>
    </source>
</evidence>
<accession>A0ABD3MS15</accession>
<evidence type="ECO:0000256" key="4">
    <source>
        <dbReference type="ARBA" id="ARBA00023204"/>
    </source>
</evidence>
<evidence type="ECO:0000256" key="3">
    <source>
        <dbReference type="ARBA" id="ARBA00023172"/>
    </source>
</evidence>
<keyword evidence="4" id="KW-0234">DNA repair</keyword>
<dbReference type="InterPro" id="IPR041247">
    <property type="entry name" value="Rad52_fam"/>
</dbReference>
<dbReference type="SUPFAM" id="SSF54768">
    <property type="entry name" value="dsRNA-binding domain-like"/>
    <property type="match status" value="1"/>
</dbReference>